<feature type="region of interest" description="Disordered" evidence="14">
    <location>
        <begin position="44"/>
        <end position="66"/>
    </location>
</feature>
<proteinExistence type="inferred from homology"/>
<evidence type="ECO:0000256" key="10">
    <source>
        <dbReference type="ARBA" id="ARBA00023157"/>
    </source>
</evidence>
<keyword evidence="7 15" id="KW-1133">Transmembrane helix</keyword>
<dbReference type="OrthoDB" id="10264956at2759"/>
<evidence type="ECO:0000313" key="19">
    <source>
        <dbReference type="Proteomes" id="UP000316726"/>
    </source>
</evidence>
<keyword evidence="10" id="KW-1015">Disulfide bond</keyword>
<evidence type="ECO:0000256" key="14">
    <source>
        <dbReference type="SAM" id="MobiDB-lite"/>
    </source>
</evidence>
<protein>
    <recommendedName>
        <fullName evidence="13">beta-galactoside alpha-(2,6)-sialyltransferase</fullName>
        <ecNumber evidence="13">2.4.3.1</ecNumber>
    </recommendedName>
</protein>
<gene>
    <name evidence="18" type="ORF">A3770_10p58250</name>
</gene>
<evidence type="ECO:0000256" key="2">
    <source>
        <dbReference type="ARBA" id="ARBA00006003"/>
    </source>
</evidence>
<keyword evidence="19" id="KW-1185">Reference proteome</keyword>
<dbReference type="CDD" id="cd19952">
    <property type="entry name" value="GT29"/>
    <property type="match status" value="1"/>
</dbReference>
<comment type="subcellular location">
    <subcellularLocation>
        <location evidence="1">Golgi apparatus</location>
        <location evidence="1">Golgi stack membrane</location>
        <topology evidence="1">Single-pass type II membrane protein</topology>
    </subcellularLocation>
</comment>
<dbReference type="PROSITE" id="PS00022">
    <property type="entry name" value="EGF_1"/>
    <property type="match status" value="2"/>
</dbReference>
<evidence type="ECO:0000256" key="8">
    <source>
        <dbReference type="ARBA" id="ARBA00023034"/>
    </source>
</evidence>
<feature type="domain" description="EGF-like" evidence="16 17">
    <location>
        <begin position="179"/>
        <end position="190"/>
    </location>
</feature>
<reference evidence="18 19" key="1">
    <citation type="submission" date="2018-07" db="EMBL/GenBank/DDBJ databases">
        <title>The complete nuclear genome of the prasinophyte Chloropicon primus (CCMP1205).</title>
        <authorList>
            <person name="Pombert J.-F."/>
            <person name="Otis C."/>
            <person name="Turmel M."/>
            <person name="Lemieux C."/>
        </authorList>
    </citation>
    <scope>NUCLEOTIDE SEQUENCE [LARGE SCALE GENOMIC DNA]</scope>
    <source>
        <strain evidence="18 19">CCMP1205</strain>
    </source>
</reference>
<keyword evidence="6" id="KW-0735">Signal-anchor</keyword>
<keyword evidence="9 15" id="KW-0472">Membrane</keyword>
<evidence type="ECO:0000313" key="18">
    <source>
        <dbReference type="EMBL" id="QDZ23307.1"/>
    </source>
</evidence>
<keyword evidence="3" id="KW-0328">Glycosyltransferase</keyword>
<dbReference type="SMART" id="SM00181">
    <property type="entry name" value="EGF"/>
    <property type="match status" value="3"/>
</dbReference>
<dbReference type="Gene3D" id="2.10.25.10">
    <property type="entry name" value="Laminin"/>
    <property type="match status" value="3"/>
</dbReference>
<dbReference type="InterPro" id="IPR038578">
    <property type="entry name" value="GT29-like_sf"/>
</dbReference>
<evidence type="ECO:0000256" key="6">
    <source>
        <dbReference type="ARBA" id="ARBA00022968"/>
    </source>
</evidence>
<evidence type="ECO:0000256" key="7">
    <source>
        <dbReference type="ARBA" id="ARBA00022989"/>
    </source>
</evidence>
<sequence>MGAMVLRRLWRARYPVVMTVWALALVMLSVNIVFNQRDAPGGDDAEAAGSGLARTSSPAQAWGGRDQGTEYQVDRKVCMMGSGDEGEDDCTCMEGYGGKDCNQALCPSGCGHGKCLRPGYCACEEGWRGKQCGEPTCKKRCVHGNCRYPNFCKCEAGWYGWQCDRQCHHGVFSQRKQACVCRQGWRGEDCKMAYCDLTGCVHGYCVAPEKCKCFMAWAGRNCTDDLARSLADELTNGLVFRASRWPALTVYNSGKKFDESWKWIRKWTSGLEEEWKFGRTRFTNELPYNDTFQEVLQDKYKTCVAVGNSGKLLDLKAGSAIDAHELVMRFNDAPVRGYEENVGRRTTIRLLNRDYADTLVARQQRRAGAPPPPPGKKARRPSDVITLMWRAESYQHYAVLRKLLPGERIYMISPQFLLPLLKFFKQVMERLAEKGMSGEVPQSTPHGFVGIALLMQICEKITVYGFEEPSKLQEAGKYHYYDRIEPLDPHANDVEFSVLRILDGLGIIRLCLPDEHEACVGEDQVHFGLTE</sequence>
<dbReference type="AlphaFoldDB" id="A0A5B8MSQ0"/>
<dbReference type="PROSITE" id="PS01186">
    <property type="entry name" value="EGF_2"/>
    <property type="match status" value="2"/>
</dbReference>
<evidence type="ECO:0000256" key="3">
    <source>
        <dbReference type="ARBA" id="ARBA00022676"/>
    </source>
</evidence>
<evidence type="ECO:0000256" key="4">
    <source>
        <dbReference type="ARBA" id="ARBA00022679"/>
    </source>
</evidence>
<comment type="similarity">
    <text evidence="2">Belongs to the glycosyltransferase 29 family.</text>
</comment>
<dbReference type="EC" id="2.4.3.1" evidence="13"/>
<name>A0A5B8MSQ0_9CHLO</name>
<evidence type="ECO:0000256" key="13">
    <source>
        <dbReference type="ARBA" id="ARBA00034329"/>
    </source>
</evidence>
<evidence type="ECO:0000256" key="15">
    <source>
        <dbReference type="SAM" id="Phobius"/>
    </source>
</evidence>
<organism evidence="18 19">
    <name type="scientific">Chloropicon primus</name>
    <dbReference type="NCBI Taxonomy" id="1764295"/>
    <lineage>
        <taxon>Eukaryota</taxon>
        <taxon>Viridiplantae</taxon>
        <taxon>Chlorophyta</taxon>
        <taxon>Chloropicophyceae</taxon>
        <taxon>Chloropicales</taxon>
        <taxon>Chloropicaceae</taxon>
        <taxon>Chloropicon</taxon>
    </lineage>
</organism>
<dbReference type="STRING" id="1764295.A0A5B8MSQ0"/>
<dbReference type="EMBL" id="CP031043">
    <property type="protein sequence ID" value="QDZ23307.1"/>
    <property type="molecule type" value="Genomic_DNA"/>
</dbReference>
<evidence type="ECO:0000256" key="11">
    <source>
        <dbReference type="ARBA" id="ARBA00023180"/>
    </source>
</evidence>
<evidence type="ECO:0000259" key="16">
    <source>
        <dbReference type="PROSITE" id="PS00022"/>
    </source>
</evidence>
<dbReference type="PANTHER" id="PTHR46059">
    <property type="entry name" value="BETA-GALACTOSIDE ALPHA-2,6-SIALYLTRANSFERASE"/>
    <property type="match status" value="1"/>
</dbReference>
<dbReference type="Gene3D" id="3.90.1480.20">
    <property type="entry name" value="Glycosyl transferase family 29"/>
    <property type="match status" value="1"/>
</dbReference>
<keyword evidence="5 15" id="KW-0812">Transmembrane</keyword>
<evidence type="ECO:0000256" key="1">
    <source>
        <dbReference type="ARBA" id="ARBA00004447"/>
    </source>
</evidence>
<dbReference type="GO" id="GO:0032580">
    <property type="term" value="C:Golgi cisterna membrane"/>
    <property type="evidence" value="ECO:0007669"/>
    <property type="project" value="UniProtKB-SubCell"/>
</dbReference>
<dbReference type="PANTHER" id="PTHR46059:SF1">
    <property type="entry name" value="BETA-GALACTOSIDE ALPHA-2,6-SIALYLTRANSFERASE"/>
    <property type="match status" value="1"/>
</dbReference>
<evidence type="ECO:0000256" key="5">
    <source>
        <dbReference type="ARBA" id="ARBA00022692"/>
    </source>
</evidence>
<evidence type="ECO:0000256" key="9">
    <source>
        <dbReference type="ARBA" id="ARBA00023136"/>
    </source>
</evidence>
<feature type="domain" description="EGF-like" evidence="16 17">
    <location>
        <begin position="121"/>
        <end position="132"/>
    </location>
</feature>
<dbReference type="InterPro" id="IPR001675">
    <property type="entry name" value="Glyco_trans_29"/>
</dbReference>
<evidence type="ECO:0000259" key="17">
    <source>
        <dbReference type="PROSITE" id="PS01186"/>
    </source>
</evidence>
<accession>A0A5B8MSQ0</accession>
<keyword evidence="8" id="KW-0333">Golgi apparatus</keyword>
<keyword evidence="11" id="KW-0325">Glycoprotein</keyword>
<evidence type="ECO:0000256" key="12">
    <source>
        <dbReference type="ARBA" id="ARBA00034249"/>
    </source>
</evidence>
<dbReference type="Pfam" id="PF00777">
    <property type="entry name" value="Glyco_transf_29"/>
    <property type="match status" value="1"/>
</dbReference>
<comment type="catalytic activity">
    <reaction evidence="12">
        <text>a beta-D-galactoside + CMP-N-acetyl-beta-neuraminate = an N-acetyl-alpha-neuraminyl-(2-&gt;6)-beta-D-galactosyl derivative + CMP + H(+)</text>
        <dbReference type="Rhea" id="RHEA:52104"/>
        <dbReference type="ChEBI" id="CHEBI:15378"/>
        <dbReference type="ChEBI" id="CHEBI:28034"/>
        <dbReference type="ChEBI" id="CHEBI:57812"/>
        <dbReference type="ChEBI" id="CHEBI:60377"/>
        <dbReference type="ChEBI" id="CHEBI:136398"/>
        <dbReference type="EC" id="2.4.3.1"/>
    </reaction>
</comment>
<feature type="transmembrane region" description="Helical" evidence="15">
    <location>
        <begin position="12"/>
        <end position="34"/>
    </location>
</feature>
<dbReference type="InterPro" id="IPR000742">
    <property type="entry name" value="EGF"/>
</dbReference>
<dbReference type="GO" id="GO:0003835">
    <property type="term" value="F:beta-galactoside alpha-2,6-sialyltransferase activity"/>
    <property type="evidence" value="ECO:0007669"/>
    <property type="project" value="UniProtKB-EC"/>
</dbReference>
<dbReference type="Proteomes" id="UP000316726">
    <property type="component" value="Chromosome 10"/>
</dbReference>
<keyword evidence="4" id="KW-0808">Transferase</keyword>